<protein>
    <submittedName>
        <fullName evidence="9">WSC domain-containing protein</fullName>
    </submittedName>
</protein>
<evidence type="ECO:0000313" key="8">
    <source>
        <dbReference type="Proteomes" id="UP000095280"/>
    </source>
</evidence>
<dbReference type="InterPro" id="IPR051836">
    <property type="entry name" value="Kremen_rcpt"/>
</dbReference>
<keyword evidence="5" id="KW-0472">Membrane</keyword>
<dbReference type="Pfam" id="PF01822">
    <property type="entry name" value="WSC"/>
    <property type="match status" value="1"/>
</dbReference>
<evidence type="ECO:0000256" key="3">
    <source>
        <dbReference type="ARBA" id="ARBA00022729"/>
    </source>
</evidence>
<dbReference type="PROSITE" id="PS51212">
    <property type="entry name" value="WSC"/>
    <property type="match status" value="1"/>
</dbReference>
<keyword evidence="3" id="KW-0732">Signal</keyword>
<organism evidence="8 9">
    <name type="scientific">Macrostomum lignano</name>
    <dbReference type="NCBI Taxonomy" id="282301"/>
    <lineage>
        <taxon>Eukaryota</taxon>
        <taxon>Metazoa</taxon>
        <taxon>Spiralia</taxon>
        <taxon>Lophotrochozoa</taxon>
        <taxon>Platyhelminthes</taxon>
        <taxon>Rhabditophora</taxon>
        <taxon>Macrostomorpha</taxon>
        <taxon>Macrostomida</taxon>
        <taxon>Macrostomidae</taxon>
        <taxon>Macrostomum</taxon>
    </lineage>
</organism>
<feature type="domain" description="WSC" evidence="7">
    <location>
        <begin position="1"/>
        <end position="87"/>
    </location>
</feature>
<comment type="subcellular location">
    <subcellularLocation>
        <location evidence="1">Membrane</location>
        <topology evidence="1">Single-pass membrane protein</topology>
    </subcellularLocation>
</comment>
<sequence>MSSIGPHTVITEKNCVIRDDMTLQLCSQICELGNFKYFGAQYSSECFCGNSYGSQGGAPVSDCNMNCAGNASQICGSGGRNSVYLQFNHRPIGNKFVEAPRVYLNATSSGGPFYRTLQPARSLIDCLLGCDASCQATLFHQGTCYLLKLPALPQQLVGVHGGKFFVRG</sequence>
<keyword evidence="6" id="KW-0325">Glycoprotein</keyword>
<dbReference type="PANTHER" id="PTHR24269:SF16">
    <property type="entry name" value="PROTEIN SLG1"/>
    <property type="match status" value="1"/>
</dbReference>
<keyword evidence="4" id="KW-1133">Transmembrane helix</keyword>
<evidence type="ECO:0000256" key="4">
    <source>
        <dbReference type="ARBA" id="ARBA00022989"/>
    </source>
</evidence>
<accession>A0A1I8HCW9</accession>
<dbReference type="GO" id="GO:0005886">
    <property type="term" value="C:plasma membrane"/>
    <property type="evidence" value="ECO:0007669"/>
    <property type="project" value="TreeGrafter"/>
</dbReference>
<evidence type="ECO:0000256" key="2">
    <source>
        <dbReference type="ARBA" id="ARBA00022692"/>
    </source>
</evidence>
<evidence type="ECO:0000313" key="9">
    <source>
        <dbReference type="WBParaSite" id="maker-uti_cns_0005630-snap-gene-0.7-mRNA-1"/>
    </source>
</evidence>
<evidence type="ECO:0000256" key="1">
    <source>
        <dbReference type="ARBA" id="ARBA00004167"/>
    </source>
</evidence>
<keyword evidence="2" id="KW-0812">Transmembrane</keyword>
<dbReference type="PANTHER" id="PTHR24269">
    <property type="entry name" value="KREMEN PROTEIN"/>
    <property type="match status" value="1"/>
</dbReference>
<proteinExistence type="predicted"/>
<dbReference type="AlphaFoldDB" id="A0A1I8HCW9"/>
<reference evidence="9" key="1">
    <citation type="submission" date="2016-11" db="UniProtKB">
        <authorList>
            <consortium name="WormBaseParasite"/>
        </authorList>
    </citation>
    <scope>IDENTIFICATION</scope>
</reference>
<keyword evidence="8" id="KW-1185">Reference proteome</keyword>
<dbReference type="Proteomes" id="UP000095280">
    <property type="component" value="Unplaced"/>
</dbReference>
<dbReference type="WBParaSite" id="maker-uti_cns_0005630-snap-gene-0.7-mRNA-1">
    <property type="protein sequence ID" value="maker-uti_cns_0005630-snap-gene-0.7-mRNA-1"/>
    <property type="gene ID" value="maker-uti_cns_0005630-snap-gene-0.7"/>
</dbReference>
<dbReference type="InterPro" id="IPR002889">
    <property type="entry name" value="WSC_carb-bd"/>
</dbReference>
<evidence type="ECO:0000256" key="5">
    <source>
        <dbReference type="ARBA" id="ARBA00023136"/>
    </source>
</evidence>
<evidence type="ECO:0000259" key="7">
    <source>
        <dbReference type="PROSITE" id="PS51212"/>
    </source>
</evidence>
<evidence type="ECO:0000256" key="6">
    <source>
        <dbReference type="ARBA" id="ARBA00023180"/>
    </source>
</evidence>
<name>A0A1I8HCW9_9PLAT</name>